<dbReference type="Pfam" id="PF13469">
    <property type="entry name" value="Sulfotransfer_3"/>
    <property type="match status" value="1"/>
</dbReference>
<keyword evidence="2" id="KW-1185">Reference proteome</keyword>
<dbReference type="Proteomes" id="UP000275076">
    <property type="component" value="Unassembled WGS sequence"/>
</dbReference>
<dbReference type="OrthoDB" id="2613826at2"/>
<comment type="caution">
    <text evidence="1">The sequence shown here is derived from an EMBL/GenBank/DDBJ whole genome shotgun (WGS) entry which is preliminary data.</text>
</comment>
<accession>A0A3R9QGN8</accession>
<protein>
    <submittedName>
        <fullName evidence="1">Sulfotransferase</fullName>
    </submittedName>
</protein>
<dbReference type="Gene3D" id="3.40.50.300">
    <property type="entry name" value="P-loop containing nucleotide triphosphate hydrolases"/>
    <property type="match status" value="1"/>
</dbReference>
<dbReference type="AlphaFoldDB" id="A0A3R9QGN8"/>
<keyword evidence="1" id="KW-0808">Transferase</keyword>
<sequence length="248" mass="28916">MNVIVCAVTHRSGSTLLQRVLNARKKTLIWGQHDRCLKDFIHIYQKINGSQKKFDYQRQKYFTNNEDPNTSIANMTPGNSYLKDALHSSVKEFFETFYSEYNERHDVIGFKEVLYGKEEITLFQEAFPDCKVVLLVRHPVDIWKSLLGKKWNPFTVESFSEIWNKNASDYMELAENNKNRILVRYEDIISKDKDTLTSIGQIGRLSMEEINYVLNKKISSSTKPISAQDEDKIKKLCGTVMKKLHYTP</sequence>
<dbReference type="GO" id="GO:0016740">
    <property type="term" value="F:transferase activity"/>
    <property type="evidence" value="ECO:0007669"/>
    <property type="project" value="UniProtKB-KW"/>
</dbReference>
<dbReference type="SUPFAM" id="SSF52540">
    <property type="entry name" value="P-loop containing nucleoside triphosphate hydrolases"/>
    <property type="match status" value="1"/>
</dbReference>
<dbReference type="RefSeq" id="WP_125561148.1">
    <property type="nucleotide sequence ID" value="NZ_RBVX01000042.1"/>
</dbReference>
<proteinExistence type="predicted"/>
<evidence type="ECO:0000313" key="2">
    <source>
        <dbReference type="Proteomes" id="UP000275076"/>
    </source>
</evidence>
<organism evidence="1 2">
    <name type="scientific">Salibacterium salarium</name>
    <dbReference type="NCBI Taxonomy" id="284579"/>
    <lineage>
        <taxon>Bacteria</taxon>
        <taxon>Bacillati</taxon>
        <taxon>Bacillota</taxon>
        <taxon>Bacilli</taxon>
        <taxon>Bacillales</taxon>
        <taxon>Bacillaceae</taxon>
    </lineage>
</organism>
<dbReference type="InterPro" id="IPR027417">
    <property type="entry name" value="P-loop_NTPase"/>
</dbReference>
<dbReference type="EMBL" id="RBVX01000042">
    <property type="protein sequence ID" value="RSL30117.1"/>
    <property type="molecule type" value="Genomic_DNA"/>
</dbReference>
<reference evidence="1 2" key="1">
    <citation type="submission" date="2018-10" db="EMBL/GenBank/DDBJ databases">
        <title>Draft genome sequence of Bacillus salarius IM0101, isolated from a hypersaline soil in Inner Mongolia, China.</title>
        <authorList>
            <person name="Yamprayoonswat W."/>
            <person name="Boonvisut S."/>
            <person name="Jumpathong W."/>
            <person name="Sittihan S."/>
            <person name="Ruangsuj P."/>
            <person name="Wanthongcharoen S."/>
            <person name="Thongpramul N."/>
            <person name="Pimmason S."/>
            <person name="Yu B."/>
            <person name="Yasawong M."/>
        </authorList>
    </citation>
    <scope>NUCLEOTIDE SEQUENCE [LARGE SCALE GENOMIC DNA]</scope>
    <source>
        <strain evidence="1 2">IM0101</strain>
    </source>
</reference>
<name>A0A3R9QGN8_9BACI</name>
<gene>
    <name evidence="1" type="ORF">D7Z54_27435</name>
</gene>
<evidence type="ECO:0000313" key="1">
    <source>
        <dbReference type="EMBL" id="RSL30117.1"/>
    </source>
</evidence>